<feature type="region of interest" description="Disordered" evidence="2">
    <location>
        <begin position="477"/>
        <end position="524"/>
    </location>
</feature>
<dbReference type="Proteomes" id="UP000254150">
    <property type="component" value="Unassembled WGS sequence"/>
</dbReference>
<dbReference type="SUPFAM" id="SSF52540">
    <property type="entry name" value="P-loop containing nucleoside triphosphate hydrolases"/>
    <property type="match status" value="1"/>
</dbReference>
<evidence type="ECO:0000313" key="6">
    <source>
        <dbReference type="Proteomes" id="UP000254150"/>
    </source>
</evidence>
<dbReference type="InterPro" id="IPR002543">
    <property type="entry name" value="FtsK_dom"/>
</dbReference>
<keyword evidence="3" id="KW-1133">Transmembrane helix</keyword>
<gene>
    <name evidence="5" type="ORF">NCTC7807_02103</name>
</gene>
<organism evidence="5 6">
    <name type="scientific">Streptomyces griseus</name>
    <dbReference type="NCBI Taxonomy" id="1911"/>
    <lineage>
        <taxon>Bacteria</taxon>
        <taxon>Bacillati</taxon>
        <taxon>Actinomycetota</taxon>
        <taxon>Actinomycetes</taxon>
        <taxon>Kitasatosporales</taxon>
        <taxon>Streptomycetaceae</taxon>
        <taxon>Streptomyces</taxon>
    </lineage>
</organism>
<sequence>MARRPLPSILRGGTAPIVRSRELARSAADNATDVLHPLITITRGLRRLAAAGRRKWADTPKDRRGPLLFLIAAVLLVLSLVRYGLPLALAALLATAAWTGRDRKPAAPAGLDDARTRRLASLHESLVPYFSVPEDPAPLYSYGGDWEKAVASHSFDGSGHPDRLLLRYPGYFPDAEPESRLRVEQVLAAKLGRGREYRFDWNEQGNELTVAAVAPLPSDLTAQPFATTPGEHLLGFTDAADTARTLPVTGPDGEPRDEPPVLWRTGARATEPHLLAVGHPGSGTTSLLRSLALQALRQGDVLVVDGGGTGEYACLTGREGVLAVECDLDGALTGLEWACHETERRLIAANRARQEGHPPPPDTRRPLWILVDRPAALAHLAGAGGRPDPQSLLQVPLRHGRAAQVTVVVAEQFDSTEALAEPVRRHTRARVVLGRASAAQVALVLGAPPNTSTPAAAPPGRGWVRLGDGPVQRLQVPAAPDPYDEGTAEADRRAVLELLPPRPQPLTVPPAPAAPPAVPAGADS</sequence>
<dbReference type="EMBL" id="UHID01000005">
    <property type="protein sequence ID" value="SUP35873.1"/>
    <property type="molecule type" value="Genomic_DNA"/>
</dbReference>
<proteinExistence type="predicted"/>
<evidence type="ECO:0000256" key="1">
    <source>
        <dbReference type="PROSITE-ProRule" id="PRU00289"/>
    </source>
</evidence>
<dbReference type="GO" id="GO:0003677">
    <property type="term" value="F:DNA binding"/>
    <property type="evidence" value="ECO:0007669"/>
    <property type="project" value="InterPro"/>
</dbReference>
<dbReference type="AlphaFoldDB" id="A0A380NBU0"/>
<evidence type="ECO:0000259" key="4">
    <source>
        <dbReference type="PROSITE" id="PS50901"/>
    </source>
</evidence>
<keyword evidence="1" id="KW-0067">ATP-binding</keyword>
<feature type="binding site" evidence="1">
    <location>
        <begin position="278"/>
        <end position="285"/>
    </location>
    <ligand>
        <name>ATP</name>
        <dbReference type="ChEBI" id="CHEBI:30616"/>
    </ligand>
</feature>
<evidence type="ECO:0000256" key="2">
    <source>
        <dbReference type="SAM" id="MobiDB-lite"/>
    </source>
</evidence>
<feature type="compositionally biased region" description="Pro residues" evidence="2">
    <location>
        <begin position="500"/>
        <end position="518"/>
    </location>
</feature>
<dbReference type="Gene3D" id="3.40.50.300">
    <property type="entry name" value="P-loop containing nucleotide triphosphate hydrolases"/>
    <property type="match status" value="1"/>
</dbReference>
<feature type="domain" description="FtsK" evidence="4">
    <location>
        <begin position="258"/>
        <end position="442"/>
    </location>
</feature>
<keyword evidence="3" id="KW-0812">Transmembrane</keyword>
<dbReference type="InterPro" id="IPR027417">
    <property type="entry name" value="P-loop_NTPase"/>
</dbReference>
<name>A0A380NBU0_STRGR</name>
<reference evidence="5 6" key="1">
    <citation type="submission" date="2018-06" db="EMBL/GenBank/DDBJ databases">
        <authorList>
            <consortium name="Pathogen Informatics"/>
            <person name="Doyle S."/>
        </authorList>
    </citation>
    <scope>NUCLEOTIDE SEQUENCE [LARGE SCALE GENOMIC DNA]</scope>
    <source>
        <strain evidence="5 6">NCTC7807</strain>
    </source>
</reference>
<keyword evidence="1" id="KW-0547">Nucleotide-binding</keyword>
<evidence type="ECO:0000256" key="3">
    <source>
        <dbReference type="SAM" id="Phobius"/>
    </source>
</evidence>
<keyword evidence="3" id="KW-0472">Membrane</keyword>
<evidence type="ECO:0000313" key="5">
    <source>
        <dbReference type="EMBL" id="SUP35873.1"/>
    </source>
</evidence>
<feature type="transmembrane region" description="Helical" evidence="3">
    <location>
        <begin position="67"/>
        <end position="98"/>
    </location>
</feature>
<dbReference type="PROSITE" id="PS50901">
    <property type="entry name" value="FTSK"/>
    <property type="match status" value="1"/>
</dbReference>
<protein>
    <submittedName>
        <fullName evidence="5">Membrane protein</fullName>
    </submittedName>
</protein>
<accession>A0A380NBU0</accession>
<dbReference type="GO" id="GO:0005524">
    <property type="term" value="F:ATP binding"/>
    <property type="evidence" value="ECO:0007669"/>
    <property type="project" value="UniProtKB-UniRule"/>
</dbReference>